<name>A0A2N5M2C8_9BACI</name>
<reference evidence="1 2" key="1">
    <citation type="submission" date="2017-11" db="EMBL/GenBank/DDBJ databases">
        <title>Comparitive Functional Genomics of Dry Heat Resistant strains isolated from the Viking Spacecraft.</title>
        <authorList>
            <person name="Seuylemezian A."/>
            <person name="Cooper K."/>
            <person name="Vaishampayan P."/>
        </authorList>
    </citation>
    <scope>NUCLEOTIDE SEQUENCE [LARGE SCALE GENOMIC DNA]</scope>
    <source>
        <strain evidence="1 2">V1-29</strain>
    </source>
</reference>
<accession>A0A2N5M2C8</accession>
<dbReference type="OrthoDB" id="2449131at2"/>
<dbReference type="Proteomes" id="UP000234748">
    <property type="component" value="Unassembled WGS sequence"/>
</dbReference>
<dbReference type="AlphaFoldDB" id="A0A2N5M2C8"/>
<proteinExistence type="predicted"/>
<evidence type="ECO:0000313" key="2">
    <source>
        <dbReference type="Proteomes" id="UP000234748"/>
    </source>
</evidence>
<evidence type="ECO:0000313" key="1">
    <source>
        <dbReference type="EMBL" id="PLT28423.1"/>
    </source>
</evidence>
<protein>
    <recommendedName>
        <fullName evidence="3">ABC transporter periplasmic binding protein yphF</fullName>
    </recommendedName>
</protein>
<dbReference type="EMBL" id="PGUY01000062">
    <property type="protein sequence ID" value="PLT28423.1"/>
    <property type="molecule type" value="Genomic_DNA"/>
</dbReference>
<sequence>MEAKRYIIKLTFAALFIMIISLLSGCMYPEEELTKSQIPYKDQIQSVQSAVDQFQKDNGGILPIKTKEADTPYYQRYPIDFKKLIPKYMAEPPGNAYESGGVFQYVIIDEEKDPTVKLFDVRLADQVQDVVIRLNVYRQSHGYPPFKEILTPQVYTLDHKKMGYKEPPTVMSPYSQKPLHLVIGTDGRIYVDYTPDLVNALKEKGRDYKPGTDIRSILTEDSLFAPAYSLPYTIDSKTKKPIFMNK</sequence>
<comment type="caution">
    <text evidence="1">The sequence shown here is derived from an EMBL/GenBank/DDBJ whole genome shotgun (WGS) entry which is preliminary data.</text>
</comment>
<evidence type="ECO:0008006" key="3">
    <source>
        <dbReference type="Google" id="ProtNLM"/>
    </source>
</evidence>
<keyword evidence="2" id="KW-1185">Reference proteome</keyword>
<gene>
    <name evidence="1" type="ORF">CUU66_19090</name>
</gene>
<dbReference type="PROSITE" id="PS51257">
    <property type="entry name" value="PROKAR_LIPOPROTEIN"/>
    <property type="match status" value="1"/>
</dbReference>
<organism evidence="1 2">
    <name type="scientific">Peribacillus deserti</name>
    <dbReference type="NCBI Taxonomy" id="673318"/>
    <lineage>
        <taxon>Bacteria</taxon>
        <taxon>Bacillati</taxon>
        <taxon>Bacillota</taxon>
        <taxon>Bacilli</taxon>
        <taxon>Bacillales</taxon>
        <taxon>Bacillaceae</taxon>
        <taxon>Peribacillus</taxon>
    </lineage>
</organism>